<dbReference type="PROSITE" id="PS51371">
    <property type="entry name" value="CBS"/>
    <property type="match status" value="1"/>
</dbReference>
<evidence type="ECO:0000256" key="1">
    <source>
        <dbReference type="PROSITE-ProRule" id="PRU00703"/>
    </source>
</evidence>
<name>A0ABQ4T8G5_METOR</name>
<dbReference type="Gene3D" id="3.10.580.10">
    <property type="entry name" value="CBS-domain"/>
    <property type="match status" value="1"/>
</dbReference>
<comment type="caution">
    <text evidence="3">The sequence shown here is derived from an EMBL/GenBank/DDBJ whole genome shotgun (WGS) entry which is preliminary data.</text>
</comment>
<dbReference type="InterPro" id="IPR046342">
    <property type="entry name" value="CBS_dom_sf"/>
</dbReference>
<reference evidence="3" key="1">
    <citation type="journal article" date="2021" name="Front. Microbiol.">
        <title>Comprehensive Comparative Genomics and Phenotyping of Methylobacterium Species.</title>
        <authorList>
            <person name="Alessa O."/>
            <person name="Ogura Y."/>
            <person name="Fujitani Y."/>
            <person name="Takami H."/>
            <person name="Hayashi T."/>
            <person name="Sahin N."/>
            <person name="Tani A."/>
        </authorList>
    </citation>
    <scope>NUCLEOTIDE SEQUENCE</scope>
    <source>
        <strain evidence="3">NBRC 15689</strain>
    </source>
</reference>
<dbReference type="Proteomes" id="UP001055156">
    <property type="component" value="Unassembled WGS sequence"/>
</dbReference>
<keyword evidence="4" id="KW-1185">Reference proteome</keyword>
<accession>A0ABQ4T8G5</accession>
<protein>
    <recommendedName>
        <fullName evidence="2">CBS domain-containing protein</fullName>
    </recommendedName>
</protein>
<dbReference type="SUPFAM" id="SSF54631">
    <property type="entry name" value="CBS-domain pair"/>
    <property type="match status" value="1"/>
</dbReference>
<sequence length="137" mass="14950">METMRGATGEMRAVPRIQADRSVEEAAQLLTRSGSSAVVVVEGSGDDAAILGLLTERDIFRAVAAEGPDIYNGCVWRITRHDYASLDIRSSDEDRVRMFCERQVDHIALVDGLRLDSVLSLWDCARDVCAASHGAGR</sequence>
<organism evidence="3 4">
    <name type="scientific">Methylobacterium organophilum</name>
    <dbReference type="NCBI Taxonomy" id="410"/>
    <lineage>
        <taxon>Bacteria</taxon>
        <taxon>Pseudomonadati</taxon>
        <taxon>Pseudomonadota</taxon>
        <taxon>Alphaproteobacteria</taxon>
        <taxon>Hyphomicrobiales</taxon>
        <taxon>Methylobacteriaceae</taxon>
        <taxon>Methylobacterium</taxon>
    </lineage>
</organism>
<keyword evidence="1" id="KW-0129">CBS domain</keyword>
<reference evidence="3" key="2">
    <citation type="submission" date="2021-08" db="EMBL/GenBank/DDBJ databases">
        <authorList>
            <person name="Tani A."/>
            <person name="Ola A."/>
            <person name="Ogura Y."/>
            <person name="Katsura K."/>
            <person name="Hayashi T."/>
        </authorList>
    </citation>
    <scope>NUCLEOTIDE SEQUENCE</scope>
    <source>
        <strain evidence="3">NBRC 15689</strain>
    </source>
</reference>
<evidence type="ECO:0000313" key="3">
    <source>
        <dbReference type="EMBL" id="GJE26377.1"/>
    </source>
</evidence>
<dbReference type="RefSeq" id="WP_238310335.1">
    <property type="nucleotide sequence ID" value="NZ_BPQV01000003.1"/>
</dbReference>
<dbReference type="InterPro" id="IPR000644">
    <property type="entry name" value="CBS_dom"/>
</dbReference>
<dbReference type="SMART" id="SM00116">
    <property type="entry name" value="CBS"/>
    <property type="match status" value="1"/>
</dbReference>
<dbReference type="EMBL" id="BPQV01000003">
    <property type="protein sequence ID" value="GJE26377.1"/>
    <property type="molecule type" value="Genomic_DNA"/>
</dbReference>
<feature type="domain" description="CBS" evidence="2">
    <location>
        <begin position="10"/>
        <end position="70"/>
    </location>
</feature>
<evidence type="ECO:0000259" key="2">
    <source>
        <dbReference type="PROSITE" id="PS51371"/>
    </source>
</evidence>
<dbReference type="Pfam" id="PF00571">
    <property type="entry name" value="CBS"/>
    <property type="match status" value="1"/>
</dbReference>
<evidence type="ECO:0000313" key="4">
    <source>
        <dbReference type="Proteomes" id="UP001055156"/>
    </source>
</evidence>
<gene>
    <name evidence="3" type="ORF">LKMONMHP_1228</name>
</gene>
<proteinExistence type="predicted"/>